<keyword evidence="3" id="KW-0804">Transcription</keyword>
<dbReference type="Gene3D" id="1.10.260.40">
    <property type="entry name" value="lambda repressor-like DNA-binding domains"/>
    <property type="match status" value="1"/>
</dbReference>
<evidence type="ECO:0000256" key="3">
    <source>
        <dbReference type="ARBA" id="ARBA00023163"/>
    </source>
</evidence>
<accession>A0A2D2AU18</accession>
<protein>
    <submittedName>
        <fullName evidence="5">Transcriptional regulator</fullName>
    </submittedName>
</protein>
<dbReference type="OrthoDB" id="9815697at2"/>
<dbReference type="PANTHER" id="PTHR46797">
    <property type="entry name" value="HTH-TYPE TRANSCRIPTIONAL REGULATOR"/>
    <property type="match status" value="1"/>
</dbReference>
<dbReference type="PROSITE" id="PS50943">
    <property type="entry name" value="HTH_CROC1"/>
    <property type="match status" value="1"/>
</dbReference>
<dbReference type="SMART" id="SM00530">
    <property type="entry name" value="HTH_XRE"/>
    <property type="match status" value="1"/>
</dbReference>
<dbReference type="CDD" id="cd00093">
    <property type="entry name" value="HTH_XRE"/>
    <property type="match status" value="1"/>
</dbReference>
<keyword evidence="2" id="KW-0238">DNA-binding</keyword>
<dbReference type="InterPro" id="IPR010982">
    <property type="entry name" value="Lambda_DNA-bd_dom_sf"/>
</dbReference>
<reference evidence="5 6" key="1">
    <citation type="submission" date="2017-10" db="EMBL/GenBank/DDBJ databases">
        <title>Genome sequence of Caulobacter mirabilis FWC38.</title>
        <authorList>
            <person name="Fiebig A."/>
            <person name="Crosson S."/>
        </authorList>
    </citation>
    <scope>NUCLEOTIDE SEQUENCE [LARGE SCALE GENOMIC DNA]</scope>
    <source>
        <strain evidence="5 6">FWC 38</strain>
    </source>
</reference>
<evidence type="ECO:0000256" key="1">
    <source>
        <dbReference type="ARBA" id="ARBA00023015"/>
    </source>
</evidence>
<sequence>MGIIVRGPIVHILASLATVDKTVLKTLGRRVREKRKSLSWSQEELAHRADIDRSYIGGVERGVRNLSFSVLCQICRALECDVAELTHGIPEL</sequence>
<dbReference type="AlphaFoldDB" id="A0A2D2AU18"/>
<keyword evidence="1" id="KW-0805">Transcription regulation</keyword>
<dbReference type="EMBL" id="CP024201">
    <property type="protein sequence ID" value="ATQ41496.1"/>
    <property type="molecule type" value="Genomic_DNA"/>
</dbReference>
<dbReference type="GO" id="GO:0003700">
    <property type="term" value="F:DNA-binding transcription factor activity"/>
    <property type="evidence" value="ECO:0007669"/>
    <property type="project" value="TreeGrafter"/>
</dbReference>
<proteinExistence type="predicted"/>
<dbReference type="PANTHER" id="PTHR46797:SF23">
    <property type="entry name" value="HTH-TYPE TRANSCRIPTIONAL REGULATOR SUTR"/>
    <property type="match status" value="1"/>
</dbReference>
<dbReference type="Pfam" id="PF01381">
    <property type="entry name" value="HTH_3"/>
    <property type="match status" value="1"/>
</dbReference>
<evidence type="ECO:0000313" key="6">
    <source>
        <dbReference type="Proteomes" id="UP000228945"/>
    </source>
</evidence>
<evidence type="ECO:0000313" key="5">
    <source>
        <dbReference type="EMBL" id="ATQ41496.1"/>
    </source>
</evidence>
<gene>
    <name evidence="5" type="ORF">CSW64_03240</name>
</gene>
<evidence type="ECO:0000256" key="2">
    <source>
        <dbReference type="ARBA" id="ARBA00023125"/>
    </source>
</evidence>
<evidence type="ECO:0000259" key="4">
    <source>
        <dbReference type="PROSITE" id="PS50943"/>
    </source>
</evidence>
<dbReference type="Proteomes" id="UP000228945">
    <property type="component" value="Chromosome"/>
</dbReference>
<dbReference type="KEGG" id="cmb:CSW64_03240"/>
<organism evidence="5 6">
    <name type="scientific">Caulobacter mirabilis</name>
    <dbReference type="NCBI Taxonomy" id="69666"/>
    <lineage>
        <taxon>Bacteria</taxon>
        <taxon>Pseudomonadati</taxon>
        <taxon>Pseudomonadota</taxon>
        <taxon>Alphaproteobacteria</taxon>
        <taxon>Caulobacterales</taxon>
        <taxon>Caulobacteraceae</taxon>
        <taxon>Caulobacter</taxon>
    </lineage>
</organism>
<dbReference type="SUPFAM" id="SSF47413">
    <property type="entry name" value="lambda repressor-like DNA-binding domains"/>
    <property type="match status" value="1"/>
</dbReference>
<dbReference type="GO" id="GO:0003677">
    <property type="term" value="F:DNA binding"/>
    <property type="evidence" value="ECO:0007669"/>
    <property type="project" value="UniProtKB-KW"/>
</dbReference>
<dbReference type="InterPro" id="IPR050807">
    <property type="entry name" value="TransReg_Diox_bact_type"/>
</dbReference>
<feature type="domain" description="HTH cro/C1-type" evidence="4">
    <location>
        <begin position="31"/>
        <end position="85"/>
    </location>
</feature>
<dbReference type="InterPro" id="IPR001387">
    <property type="entry name" value="Cro/C1-type_HTH"/>
</dbReference>
<name>A0A2D2AU18_9CAUL</name>
<dbReference type="RefSeq" id="WP_099620752.1">
    <property type="nucleotide sequence ID" value="NZ_CP024201.1"/>
</dbReference>
<dbReference type="GO" id="GO:0005829">
    <property type="term" value="C:cytosol"/>
    <property type="evidence" value="ECO:0007669"/>
    <property type="project" value="TreeGrafter"/>
</dbReference>
<keyword evidence="6" id="KW-1185">Reference proteome</keyword>